<dbReference type="EMBL" id="OAOP01000003">
    <property type="protein sequence ID" value="SNX70047.1"/>
    <property type="molecule type" value="Genomic_DNA"/>
</dbReference>
<dbReference type="Proteomes" id="UP000219546">
    <property type="component" value="Unassembled WGS sequence"/>
</dbReference>
<evidence type="ECO:0000313" key="2">
    <source>
        <dbReference type="Proteomes" id="UP000219546"/>
    </source>
</evidence>
<organism evidence="1 2">
    <name type="scientific">Bacillus oleivorans</name>
    <dbReference type="NCBI Taxonomy" id="1448271"/>
    <lineage>
        <taxon>Bacteria</taxon>
        <taxon>Bacillati</taxon>
        <taxon>Bacillota</taxon>
        <taxon>Bacilli</taxon>
        <taxon>Bacillales</taxon>
        <taxon>Bacillaceae</taxon>
        <taxon>Bacillus</taxon>
    </lineage>
</organism>
<accession>A0A285CR62</accession>
<dbReference type="RefSeq" id="WP_097158339.1">
    <property type="nucleotide sequence ID" value="NZ_JBEPMQ010000002.1"/>
</dbReference>
<proteinExistence type="predicted"/>
<dbReference type="AlphaFoldDB" id="A0A285CR62"/>
<gene>
    <name evidence="1" type="ORF">SAMN05877753_103430</name>
</gene>
<dbReference type="OrthoDB" id="2988956at2"/>
<sequence>MTKIPDHDRDIIEYAIYLPMVLTIFERDLMAINKSSVKLKKPYQELLEKKMIIVQKDLREVKKYLRQQNISVQESKRDESFTTYLFLYKGYEEYHNYFNPRIRNKVQELITKYFLGVKVVLDNKDEGDSLSIK</sequence>
<evidence type="ECO:0000313" key="1">
    <source>
        <dbReference type="EMBL" id="SNX70047.1"/>
    </source>
</evidence>
<name>A0A285CR62_9BACI</name>
<keyword evidence="2" id="KW-1185">Reference proteome</keyword>
<evidence type="ECO:0008006" key="3">
    <source>
        <dbReference type="Google" id="ProtNLM"/>
    </source>
</evidence>
<protein>
    <recommendedName>
        <fullName evidence="3">YhjD</fullName>
    </recommendedName>
</protein>
<reference evidence="1 2" key="1">
    <citation type="submission" date="2017-08" db="EMBL/GenBank/DDBJ databases">
        <authorList>
            <person name="de Groot N.N."/>
        </authorList>
    </citation>
    <scope>NUCLEOTIDE SEQUENCE [LARGE SCALE GENOMIC DNA]</scope>
    <source>
        <strain evidence="1 2">JC228</strain>
    </source>
</reference>
<dbReference type="InterPro" id="IPR058600">
    <property type="entry name" value="YhjD-like"/>
</dbReference>
<dbReference type="Pfam" id="PF26325">
    <property type="entry name" value="YhjD"/>
    <property type="match status" value="1"/>
</dbReference>